<name>G8YUP2_PICSO</name>
<evidence type="ECO:0000259" key="2">
    <source>
        <dbReference type="Pfam" id="PF24913"/>
    </source>
</evidence>
<evidence type="ECO:0000313" key="4">
    <source>
        <dbReference type="Proteomes" id="UP000005222"/>
    </source>
</evidence>
<feature type="compositionally biased region" description="Acidic residues" evidence="1">
    <location>
        <begin position="281"/>
        <end position="293"/>
    </location>
</feature>
<dbReference type="EMBL" id="FO082059">
    <property type="protein sequence ID" value="CCE72575.1"/>
    <property type="molecule type" value="Genomic_DNA"/>
</dbReference>
<feature type="compositionally biased region" description="Gly residues" evidence="1">
    <location>
        <begin position="206"/>
        <end position="231"/>
    </location>
</feature>
<feature type="compositionally biased region" description="Low complexity" evidence="1">
    <location>
        <begin position="872"/>
        <end position="884"/>
    </location>
</feature>
<dbReference type="SUPFAM" id="SSF52540">
    <property type="entry name" value="P-loop containing nucleoside triphosphate hydrolases"/>
    <property type="match status" value="1"/>
</dbReference>
<accession>G8YUP2</accession>
<keyword evidence="4" id="KW-1185">Reference proteome</keyword>
<feature type="compositionally biased region" description="Basic residues" evidence="1">
    <location>
        <begin position="82"/>
        <end position="96"/>
    </location>
</feature>
<feature type="domain" description="AAA protein C-terminal winged helix" evidence="2">
    <location>
        <begin position="640"/>
        <end position="768"/>
    </location>
</feature>
<reference evidence="3 4" key="1">
    <citation type="journal article" date="2012" name="G3 (Bethesda)">
        <title>Pichia sorbitophila, an interspecies yeast hybrid reveals early steps of genome resolution following polyploidization.</title>
        <authorList>
            <person name="Leh Louis V."/>
            <person name="Despons L."/>
            <person name="Friedrich A."/>
            <person name="Martin T."/>
            <person name="Durrens P."/>
            <person name="Casaregola S."/>
            <person name="Neuveglise C."/>
            <person name="Fairhead C."/>
            <person name="Marck C."/>
            <person name="Cruz J.A."/>
            <person name="Straub M.L."/>
            <person name="Kugler V."/>
            <person name="Sacerdot C."/>
            <person name="Uzunov Z."/>
            <person name="Thierry A."/>
            <person name="Weiss S."/>
            <person name="Bleykasten C."/>
            <person name="De Montigny J."/>
            <person name="Jacques N."/>
            <person name="Jung P."/>
            <person name="Lemaire M."/>
            <person name="Mallet S."/>
            <person name="Morel G."/>
            <person name="Richard G.F."/>
            <person name="Sarkar A."/>
            <person name="Savel G."/>
            <person name="Schacherer J."/>
            <person name="Seret M.L."/>
            <person name="Talla E."/>
            <person name="Samson G."/>
            <person name="Jubin C."/>
            <person name="Poulain J."/>
            <person name="Vacherie B."/>
            <person name="Barbe V."/>
            <person name="Pelletier E."/>
            <person name="Sherman D.J."/>
            <person name="Westhof E."/>
            <person name="Weissenbach J."/>
            <person name="Baret P.V."/>
            <person name="Wincker P."/>
            <person name="Gaillardin C."/>
            <person name="Dujon B."/>
            <person name="Souciet J.L."/>
        </authorList>
    </citation>
    <scope>NUCLEOTIDE SEQUENCE [LARGE SCALE GENOMIC DNA]</scope>
    <source>
        <strain evidence="4">ATCC MYA-4447 / BCRC 22081 / CBS 7064 / NBRC 10061 / NRRL Y-12695</strain>
    </source>
</reference>
<dbReference type="InterPro" id="IPR027417">
    <property type="entry name" value="P-loop_NTPase"/>
</dbReference>
<feature type="compositionally biased region" description="Basic and acidic residues" evidence="1">
    <location>
        <begin position="97"/>
        <end position="129"/>
    </location>
</feature>
<dbReference type="InParanoid" id="G8YUP2"/>
<protein>
    <submittedName>
        <fullName evidence="3">Piso0_000159 protein</fullName>
    </submittedName>
</protein>
<dbReference type="eggNOG" id="ENOG502QTW2">
    <property type="taxonomic scope" value="Eukaryota"/>
</dbReference>
<feature type="compositionally biased region" description="Polar residues" evidence="1">
    <location>
        <begin position="173"/>
        <end position="194"/>
    </location>
</feature>
<dbReference type="AlphaFoldDB" id="G8YUP2"/>
<feature type="compositionally biased region" description="Basic and acidic residues" evidence="1">
    <location>
        <begin position="236"/>
        <end position="280"/>
    </location>
</feature>
<gene>
    <name evidence="3" type="primary">Piso0_000159</name>
    <name evidence="3" type="ORF">GNLVRS01_PISO0A03278g</name>
</gene>
<dbReference type="HOGENOM" id="CLU_021105_1_2_1"/>
<dbReference type="InterPro" id="IPR056808">
    <property type="entry name" value="HTH_AAA"/>
</dbReference>
<dbReference type="PANTHER" id="PTHR36168:SF1">
    <property type="entry name" value="ORC1-LIKE AAA ATPASE DOMAIN-CONTAINING PROTEIN"/>
    <property type="match status" value="1"/>
</dbReference>
<evidence type="ECO:0000313" key="3">
    <source>
        <dbReference type="EMBL" id="CCE72575.1"/>
    </source>
</evidence>
<dbReference type="PANTHER" id="PTHR36168">
    <property type="entry name" value="CHROMOSOME 1, WHOLE GENOME SHOTGUN SEQUENCE"/>
    <property type="match status" value="1"/>
</dbReference>
<sequence length="906" mass="102515">MKVVLGHLRFTNGLIFRTTIRRYELRLWKNQGFLQTLNSKQHWKKELHSSAVQRIINPLLPFDVLDEVENEDLEEKNEELKKQKKKLVRQAKKIQKEKKTAEKSKSDNDNGSKQNDSKEKSKGERKDESESSEENLPVPMKSYEKSVQLSSSACPDKNGTAFNKSGPPKKTESSNGQQEHFSKGDNSSSTSEQKNVGEEIPKPQASGGGSGVGGGSGGSGGSGGGKGNGSGEDGDRDAKDKDKDKDKELDNSEGKENENDVSPENKESSETEEGKSKSSEEPEEDPLADESEEQREPESKIKDFFSRVGKFFLKCFETIGITLSSLMILGIAGIAYHRVYNDHVLDKMDLAFEKGDPAYQLAIHKKTNKRSVEDSDIDISQYWVKRPQQQILNDIVSGKIVGRYFLLLGEKGTGKTSLLLEAMKKVDGYNVAIFDAHTDPEIFRIRLGRALNFAYAEDYIGSLFSIRGPRDTTALLDIERAFNKLEELALRRVGTSNNTRPLVLIINNTHLIRENEEGIKLIELLQQKAESLSGSGLVTMIFNTDDYWVYQNLKKLGTRLEVINVRDLNRQETLQALQFSREKFFPRRKHPHLSLDENACNKVYDLVGGRPQHITQVARHRDVIKACHEIIDREKTWLLNQCGLLGMEMDDDVMEYGKFATSAMLLMRELVRMDRERFNTLISSDNPHPKDLLKNHHLPDLPLWRARQIMTRPDYIQRYDNLNIFTLDSDARVRADSTPMMRAFHEIASQPHFDELLEDSLQRVADIESLGRTRELTLKDLGYGSQYEVRGVRPGSGAPDPTYRVRLEKSPLHLEKENSVDSNDDDCDLLMGEISSKDSARWWKRRMKRFHESYLPANTATYGPHAHHIEDSSPAMSSLTSSPAQSTNVSETHSCTPPDVRDARDG</sequence>
<dbReference type="Proteomes" id="UP000005222">
    <property type="component" value="Chromosome A"/>
</dbReference>
<feature type="region of interest" description="Disordered" evidence="1">
    <location>
        <begin position="76"/>
        <end position="299"/>
    </location>
</feature>
<evidence type="ECO:0000256" key="1">
    <source>
        <dbReference type="SAM" id="MobiDB-lite"/>
    </source>
</evidence>
<dbReference type="Pfam" id="PF24913">
    <property type="entry name" value="WHD_AAA_fung"/>
    <property type="match status" value="1"/>
</dbReference>
<feature type="compositionally biased region" description="Polar residues" evidence="1">
    <location>
        <begin position="885"/>
        <end position="895"/>
    </location>
</feature>
<proteinExistence type="predicted"/>
<dbReference type="STRING" id="559304.G8YUP2"/>
<organism evidence="3 4">
    <name type="scientific">Pichia sorbitophila (strain ATCC MYA-4447 / BCRC 22081 / CBS 7064 / NBRC 10061 / NRRL Y-12695)</name>
    <name type="common">Hybrid yeast</name>
    <dbReference type="NCBI Taxonomy" id="559304"/>
    <lineage>
        <taxon>Eukaryota</taxon>
        <taxon>Fungi</taxon>
        <taxon>Dikarya</taxon>
        <taxon>Ascomycota</taxon>
        <taxon>Saccharomycotina</taxon>
        <taxon>Pichiomycetes</taxon>
        <taxon>Debaryomycetaceae</taxon>
        <taxon>Millerozyma</taxon>
    </lineage>
</organism>
<dbReference type="OMA" id="HYYLLIG"/>
<dbReference type="OrthoDB" id="511599at2759"/>
<feature type="region of interest" description="Disordered" evidence="1">
    <location>
        <begin position="865"/>
        <end position="906"/>
    </location>
</feature>
<dbReference type="Gene3D" id="3.40.50.300">
    <property type="entry name" value="P-loop containing nucleotide triphosphate hydrolases"/>
    <property type="match status" value="1"/>
</dbReference>